<evidence type="ECO:0000256" key="5">
    <source>
        <dbReference type="HAMAP-Rule" id="MF_01984"/>
    </source>
</evidence>
<dbReference type="EMBL" id="CP003985">
    <property type="protein sequence ID" value="AGF79274.1"/>
    <property type="molecule type" value="Genomic_DNA"/>
</dbReference>
<dbReference type="HOGENOM" id="CLU_074522_0_1_7"/>
<comment type="similarity">
    <text evidence="5">Belongs to the UbiX/PAD1 family.</text>
</comment>
<gene>
    <name evidence="5" type="primary">ubiX</name>
    <name evidence="7" type="ordered locus">UWK_02739</name>
</gene>
<proteinExistence type="inferred from homology"/>
<dbReference type="InterPro" id="IPR004507">
    <property type="entry name" value="UbiX-like"/>
</dbReference>
<keyword evidence="1 5" id="KW-0637">Prenyltransferase</keyword>
<feature type="binding site" evidence="5">
    <location>
        <position position="121"/>
    </location>
    <ligand>
        <name>FMN</name>
        <dbReference type="ChEBI" id="CHEBI:58210"/>
    </ligand>
</feature>
<feature type="domain" description="Flavoprotein" evidence="6">
    <location>
        <begin position="2"/>
        <end position="160"/>
    </location>
</feature>
<reference evidence="8" key="1">
    <citation type="journal article" date="2013" name="Stand. Genomic Sci.">
        <title>Complete genome sequence of Desulfocapsa sulfexigens, a marine deltaproteobacterium specialized in disproportionating inorganic sulfur compounds.</title>
        <authorList>
            <person name="Finster K.W."/>
            <person name="Kjeldsen K.U."/>
            <person name="Kube M."/>
            <person name="Reinhardt R."/>
            <person name="Mussmann M."/>
            <person name="Amann R."/>
            <person name="Schreiber L."/>
        </authorList>
    </citation>
    <scope>NUCLEOTIDE SEQUENCE [LARGE SCALE GENOMIC DNA]</scope>
    <source>
        <strain evidence="8">DSM 10523 / SB164P1</strain>
    </source>
</reference>
<feature type="binding site" evidence="5">
    <location>
        <position position="167"/>
    </location>
    <ligand>
        <name>dimethylallyl phosphate</name>
        <dbReference type="ChEBI" id="CHEBI:88052"/>
    </ligand>
</feature>
<dbReference type="Gene3D" id="3.40.50.1950">
    <property type="entry name" value="Flavin prenyltransferase-like"/>
    <property type="match status" value="1"/>
</dbReference>
<keyword evidence="8" id="KW-1185">Reference proteome</keyword>
<dbReference type="HAMAP" id="MF_01984">
    <property type="entry name" value="ubiX_pad"/>
    <property type="match status" value="1"/>
</dbReference>
<feature type="binding site" evidence="5">
    <location>
        <begin position="86"/>
        <end position="89"/>
    </location>
    <ligand>
        <name>FMN</name>
        <dbReference type="ChEBI" id="CHEBI:58210"/>
    </ligand>
</feature>
<dbReference type="Pfam" id="PF02441">
    <property type="entry name" value="Flavoprotein"/>
    <property type="match status" value="1"/>
</dbReference>
<dbReference type="eggNOG" id="COG0163">
    <property type="taxonomic scope" value="Bacteria"/>
</dbReference>
<feature type="binding site" evidence="5">
    <location>
        <position position="151"/>
    </location>
    <ligand>
        <name>dimethylallyl phosphate</name>
        <dbReference type="ChEBI" id="CHEBI:88052"/>
    </ligand>
</feature>
<feature type="binding site" evidence="5">
    <location>
        <position position="36"/>
    </location>
    <ligand>
        <name>FMN</name>
        <dbReference type="ChEBI" id="CHEBI:58210"/>
    </ligand>
</feature>
<dbReference type="InterPro" id="IPR036551">
    <property type="entry name" value="Flavin_trans-like"/>
</dbReference>
<dbReference type="OrthoDB" id="9781577at2"/>
<organism evidence="7 8">
    <name type="scientific">Desulfocapsa sulfexigens (strain DSM 10523 / SB164P1)</name>
    <dbReference type="NCBI Taxonomy" id="1167006"/>
    <lineage>
        <taxon>Bacteria</taxon>
        <taxon>Pseudomonadati</taxon>
        <taxon>Thermodesulfobacteriota</taxon>
        <taxon>Desulfobulbia</taxon>
        <taxon>Desulfobulbales</taxon>
        <taxon>Desulfocapsaceae</taxon>
        <taxon>Desulfocapsa</taxon>
    </lineage>
</organism>
<dbReference type="InterPro" id="IPR003382">
    <property type="entry name" value="Flavoprotein"/>
</dbReference>
<feature type="binding site" evidence="5">
    <location>
        <begin position="10"/>
        <end position="12"/>
    </location>
    <ligand>
        <name>FMN</name>
        <dbReference type="ChEBI" id="CHEBI:58210"/>
    </ligand>
</feature>
<dbReference type="STRING" id="1167006.UWK_02739"/>
<evidence type="ECO:0000313" key="7">
    <source>
        <dbReference type="EMBL" id="AGF79274.1"/>
    </source>
</evidence>
<keyword evidence="4 5" id="KW-0808">Transferase</keyword>
<dbReference type="KEGG" id="dsf:UWK_02739"/>
<dbReference type="AlphaFoldDB" id="M1NI66"/>
<name>M1NI66_DESSD</name>
<keyword evidence="3 5" id="KW-0288">FMN</keyword>
<dbReference type="Proteomes" id="UP000011721">
    <property type="component" value="Chromosome"/>
</dbReference>
<protein>
    <recommendedName>
        <fullName evidence="5">Flavin prenyltransferase UbiX</fullName>
        <ecNumber evidence="5">2.5.1.129</ecNumber>
    </recommendedName>
</protein>
<evidence type="ECO:0000259" key="6">
    <source>
        <dbReference type="Pfam" id="PF02441"/>
    </source>
</evidence>
<evidence type="ECO:0000256" key="4">
    <source>
        <dbReference type="ARBA" id="ARBA00022679"/>
    </source>
</evidence>
<comment type="caution">
    <text evidence="5">Lacks conserved residue(s) required for the propagation of feature annotation.</text>
</comment>
<evidence type="ECO:0000256" key="1">
    <source>
        <dbReference type="ARBA" id="ARBA00022602"/>
    </source>
</evidence>
<dbReference type="SUPFAM" id="SSF52507">
    <property type="entry name" value="Homo-oligomeric flavin-containing Cys decarboxylases, HFCD"/>
    <property type="match status" value="1"/>
</dbReference>
<evidence type="ECO:0000313" key="8">
    <source>
        <dbReference type="Proteomes" id="UP000011721"/>
    </source>
</evidence>
<dbReference type="EC" id="2.5.1.129" evidence="5"/>
<evidence type="ECO:0000256" key="3">
    <source>
        <dbReference type="ARBA" id="ARBA00022643"/>
    </source>
</evidence>
<evidence type="ECO:0000256" key="2">
    <source>
        <dbReference type="ARBA" id="ARBA00022630"/>
    </source>
</evidence>
<dbReference type="NCBIfam" id="TIGR00421">
    <property type="entry name" value="ubiX_pad"/>
    <property type="match status" value="1"/>
</dbReference>
<keyword evidence="2 5" id="KW-0285">Flavoprotein</keyword>
<comment type="catalytic activity">
    <reaction evidence="5">
        <text>dimethylallyl phosphate + FMNH2 = prenylated FMNH2 + phosphate</text>
        <dbReference type="Rhea" id="RHEA:37743"/>
        <dbReference type="ChEBI" id="CHEBI:43474"/>
        <dbReference type="ChEBI" id="CHEBI:57618"/>
        <dbReference type="ChEBI" id="CHEBI:87467"/>
        <dbReference type="ChEBI" id="CHEBI:88052"/>
        <dbReference type="EC" id="2.5.1.129"/>
    </reaction>
</comment>
<dbReference type="RefSeq" id="WP_015404960.1">
    <property type="nucleotide sequence ID" value="NC_020304.1"/>
</dbReference>
<dbReference type="GO" id="GO:0106141">
    <property type="term" value="F:flavin prenyltransferase activity"/>
    <property type="evidence" value="ECO:0007669"/>
    <property type="project" value="UniProtKB-EC"/>
</dbReference>
<comment type="function">
    <text evidence="5">Flavin prenyltransferase that catalyzes the synthesis of the prenylated FMN cofactor (prenyl-FMN) for 4-hydroxy-3-polyprenylbenzoic acid decarboxylase UbiD. The prenyltransferase is metal-independent and links a dimethylallyl moiety from dimethylallyl monophosphate (DMAP) to the flavin N5 and C6 atoms of FMN.</text>
</comment>
<dbReference type="PATRIC" id="fig|1167006.5.peg.2962"/>
<accession>M1NI66</accession>
<sequence length="186" mass="20237">MKKILVAVTGASAMLYLQSFLEILQDEDAIVHGICSESGEQVLELEHGITPGKLPAVSKWFDCRDFAAAPASGSAGYDAMVIIPCSMGTLAAIASGITTNLVHRAADVMLKEKKKLVLVTRETPLNRTHLQNMLTVHDAGAVICPPHPGFYLKPETLEEAALTFSWRLGDQLGLHMKNRKRWGEEG</sequence>